<evidence type="ECO:0000313" key="1">
    <source>
        <dbReference type="EMBL" id="KAH3808504.1"/>
    </source>
</evidence>
<dbReference type="EMBL" id="JAIWYP010000006">
    <property type="protein sequence ID" value="KAH3808504.1"/>
    <property type="molecule type" value="Genomic_DNA"/>
</dbReference>
<protein>
    <submittedName>
        <fullName evidence="1">Uncharacterized protein</fullName>
    </submittedName>
</protein>
<gene>
    <name evidence="1" type="ORF">DPMN_136860</name>
</gene>
<evidence type="ECO:0000313" key="2">
    <source>
        <dbReference type="Proteomes" id="UP000828390"/>
    </source>
</evidence>
<dbReference type="AlphaFoldDB" id="A0A9D4JFX8"/>
<accession>A0A9D4JFX8</accession>
<comment type="caution">
    <text evidence="1">The sequence shown here is derived from an EMBL/GenBank/DDBJ whole genome shotgun (WGS) entry which is preliminary data.</text>
</comment>
<organism evidence="1 2">
    <name type="scientific">Dreissena polymorpha</name>
    <name type="common">Zebra mussel</name>
    <name type="synonym">Mytilus polymorpha</name>
    <dbReference type="NCBI Taxonomy" id="45954"/>
    <lineage>
        <taxon>Eukaryota</taxon>
        <taxon>Metazoa</taxon>
        <taxon>Spiralia</taxon>
        <taxon>Lophotrochozoa</taxon>
        <taxon>Mollusca</taxon>
        <taxon>Bivalvia</taxon>
        <taxon>Autobranchia</taxon>
        <taxon>Heteroconchia</taxon>
        <taxon>Euheterodonta</taxon>
        <taxon>Imparidentia</taxon>
        <taxon>Neoheterodontei</taxon>
        <taxon>Myida</taxon>
        <taxon>Dreissenoidea</taxon>
        <taxon>Dreissenidae</taxon>
        <taxon>Dreissena</taxon>
    </lineage>
</organism>
<reference evidence="1" key="2">
    <citation type="submission" date="2020-11" db="EMBL/GenBank/DDBJ databases">
        <authorList>
            <person name="McCartney M.A."/>
            <person name="Auch B."/>
            <person name="Kono T."/>
            <person name="Mallez S."/>
            <person name="Becker A."/>
            <person name="Gohl D.M."/>
            <person name="Silverstein K.A.T."/>
            <person name="Koren S."/>
            <person name="Bechman K.B."/>
            <person name="Herman A."/>
            <person name="Abrahante J.E."/>
            <person name="Garbe J."/>
        </authorList>
    </citation>
    <scope>NUCLEOTIDE SEQUENCE</scope>
    <source>
        <strain evidence="1">Duluth1</strain>
        <tissue evidence="1">Whole animal</tissue>
    </source>
</reference>
<proteinExistence type="predicted"/>
<sequence>MKLSPANIPDSPVWSGDRGVAGCLRTLGVGTCPSPPTGTVAPPDLPCRHRRHLPAPPAALRLHRFLHRRSSRRRCRLLRCQFW</sequence>
<name>A0A9D4JFX8_DREPO</name>
<keyword evidence="2" id="KW-1185">Reference proteome</keyword>
<dbReference type="Proteomes" id="UP000828390">
    <property type="component" value="Unassembled WGS sequence"/>
</dbReference>
<reference evidence="1" key="1">
    <citation type="journal article" date="2019" name="bioRxiv">
        <title>The Genome of the Zebra Mussel, Dreissena polymorpha: A Resource for Invasive Species Research.</title>
        <authorList>
            <person name="McCartney M.A."/>
            <person name="Auch B."/>
            <person name="Kono T."/>
            <person name="Mallez S."/>
            <person name="Zhang Y."/>
            <person name="Obille A."/>
            <person name="Becker A."/>
            <person name="Abrahante J.E."/>
            <person name="Garbe J."/>
            <person name="Badalamenti J.P."/>
            <person name="Herman A."/>
            <person name="Mangelson H."/>
            <person name="Liachko I."/>
            <person name="Sullivan S."/>
            <person name="Sone E.D."/>
            <person name="Koren S."/>
            <person name="Silverstein K.A.T."/>
            <person name="Beckman K.B."/>
            <person name="Gohl D.M."/>
        </authorList>
    </citation>
    <scope>NUCLEOTIDE SEQUENCE</scope>
    <source>
        <strain evidence="1">Duluth1</strain>
        <tissue evidence="1">Whole animal</tissue>
    </source>
</reference>